<accession>A0AAV4AE41</accession>
<sequence>MVPPPNELCSIPGLGLVPDQEIRRYKLHPKPGSSCFEVLIHRSHQHRTFFGTLPLRQYQILWVAQGVIFMPQLALPMLEKSFSLLNIVLSERRRNLSESSLK</sequence>
<dbReference type="Proteomes" id="UP000735302">
    <property type="component" value="Unassembled WGS sequence"/>
</dbReference>
<proteinExistence type="predicted"/>
<evidence type="ECO:0000313" key="1">
    <source>
        <dbReference type="EMBL" id="GFO04921.1"/>
    </source>
</evidence>
<comment type="caution">
    <text evidence="1">The sequence shown here is derived from an EMBL/GenBank/DDBJ whole genome shotgun (WGS) entry which is preliminary data.</text>
</comment>
<evidence type="ECO:0000313" key="2">
    <source>
        <dbReference type="Proteomes" id="UP000735302"/>
    </source>
</evidence>
<dbReference type="AlphaFoldDB" id="A0AAV4AE41"/>
<gene>
    <name evidence="1" type="ORF">PoB_003142600</name>
</gene>
<reference evidence="1 2" key="1">
    <citation type="journal article" date="2021" name="Elife">
        <title>Chloroplast acquisition without the gene transfer in kleptoplastic sea slugs, Plakobranchus ocellatus.</title>
        <authorList>
            <person name="Maeda T."/>
            <person name="Takahashi S."/>
            <person name="Yoshida T."/>
            <person name="Shimamura S."/>
            <person name="Takaki Y."/>
            <person name="Nagai Y."/>
            <person name="Toyoda A."/>
            <person name="Suzuki Y."/>
            <person name="Arimoto A."/>
            <person name="Ishii H."/>
            <person name="Satoh N."/>
            <person name="Nishiyama T."/>
            <person name="Hasebe M."/>
            <person name="Maruyama T."/>
            <person name="Minagawa J."/>
            <person name="Obokata J."/>
            <person name="Shigenobu S."/>
        </authorList>
    </citation>
    <scope>NUCLEOTIDE SEQUENCE [LARGE SCALE GENOMIC DNA]</scope>
</reference>
<protein>
    <submittedName>
        <fullName evidence="1">Uncharacterized protein</fullName>
    </submittedName>
</protein>
<dbReference type="EMBL" id="BLXT01003743">
    <property type="protein sequence ID" value="GFO04921.1"/>
    <property type="molecule type" value="Genomic_DNA"/>
</dbReference>
<keyword evidence="2" id="KW-1185">Reference proteome</keyword>
<name>A0AAV4AE41_9GAST</name>
<organism evidence="1 2">
    <name type="scientific">Plakobranchus ocellatus</name>
    <dbReference type="NCBI Taxonomy" id="259542"/>
    <lineage>
        <taxon>Eukaryota</taxon>
        <taxon>Metazoa</taxon>
        <taxon>Spiralia</taxon>
        <taxon>Lophotrochozoa</taxon>
        <taxon>Mollusca</taxon>
        <taxon>Gastropoda</taxon>
        <taxon>Heterobranchia</taxon>
        <taxon>Euthyneura</taxon>
        <taxon>Panpulmonata</taxon>
        <taxon>Sacoglossa</taxon>
        <taxon>Placobranchoidea</taxon>
        <taxon>Plakobranchidae</taxon>
        <taxon>Plakobranchus</taxon>
    </lineage>
</organism>